<protein>
    <submittedName>
        <fullName evidence="13">Basement membrane-specific heparan sulfate proteoglycan core protein-like</fullName>
    </submittedName>
</protein>
<dbReference type="FunFam" id="2.10.25.10:FF:000106">
    <property type="entry name" value="Heparan sulfate proteoglycan 2"/>
    <property type="match status" value="1"/>
</dbReference>
<dbReference type="Gene3D" id="2.10.25.10">
    <property type="entry name" value="Laminin"/>
    <property type="match status" value="2"/>
</dbReference>
<evidence type="ECO:0000256" key="2">
    <source>
        <dbReference type="ARBA" id="ARBA00022525"/>
    </source>
</evidence>
<dbReference type="SMART" id="SM00180">
    <property type="entry name" value="EGF_Lam"/>
    <property type="match status" value="2"/>
</dbReference>
<dbReference type="SUPFAM" id="SSF57196">
    <property type="entry name" value="EGF/Laminin"/>
    <property type="match status" value="2"/>
</dbReference>
<evidence type="ECO:0000256" key="9">
    <source>
        <dbReference type="ARBA" id="ARBA00023292"/>
    </source>
</evidence>
<evidence type="ECO:0000256" key="8">
    <source>
        <dbReference type="ARBA" id="ARBA00023180"/>
    </source>
</evidence>
<keyword evidence="7 10" id="KW-1015">Disulfide bond</keyword>
<evidence type="ECO:0000313" key="12">
    <source>
        <dbReference type="Proteomes" id="UP000504612"/>
    </source>
</evidence>
<keyword evidence="12" id="KW-1185">Reference proteome</keyword>
<comment type="subcellular location">
    <subcellularLocation>
        <location evidence="1">Secreted</location>
        <location evidence="1">Extracellular space</location>
        <location evidence="1">Extracellular matrix</location>
        <location evidence="1">Basement membrane</location>
    </subcellularLocation>
</comment>
<dbReference type="KEGG" id="nss:113432292"/>
<feature type="domain" description="Laminin EGF-like" evidence="11">
    <location>
        <begin position="53"/>
        <end position="102"/>
    </location>
</feature>
<dbReference type="GeneID" id="113432292"/>
<reference evidence="13" key="1">
    <citation type="submission" date="2025-08" db="UniProtKB">
        <authorList>
            <consortium name="RefSeq"/>
        </authorList>
    </citation>
    <scope>IDENTIFICATION</scope>
</reference>
<keyword evidence="9 10" id="KW-0424">Laminin EGF-like domain</keyword>
<evidence type="ECO:0000256" key="10">
    <source>
        <dbReference type="PROSITE-ProRule" id="PRU00460"/>
    </source>
</evidence>
<dbReference type="AlphaFoldDB" id="A0A6J1WBE9"/>
<dbReference type="CDD" id="cd00055">
    <property type="entry name" value="EGF_Lam"/>
    <property type="match status" value="2"/>
</dbReference>
<dbReference type="Proteomes" id="UP000504612">
    <property type="component" value="Unplaced"/>
</dbReference>
<dbReference type="InterPro" id="IPR002049">
    <property type="entry name" value="LE_dom"/>
</dbReference>
<evidence type="ECO:0000313" key="13">
    <source>
        <dbReference type="RefSeq" id="XP_026550253.1"/>
    </source>
</evidence>
<dbReference type="FunFam" id="2.10.25.10:FF:000298">
    <property type="entry name" value="basement membrane-specific heparan sulfate proteoglycan core protein"/>
    <property type="match status" value="1"/>
</dbReference>
<dbReference type="RefSeq" id="XP_026550253.1">
    <property type="nucleotide sequence ID" value="XM_026694468.1"/>
</dbReference>
<dbReference type="PANTHER" id="PTHR10574:SF444">
    <property type="entry name" value="BASEMENT MEMBRANE-SPECIFIC HEPARAN SULFATE PROTEOGLYCAN CORE PROTEIN"/>
    <property type="match status" value="1"/>
</dbReference>
<dbReference type="InterPro" id="IPR050440">
    <property type="entry name" value="Laminin/Netrin_ECM"/>
</dbReference>
<keyword evidence="5" id="KW-0677">Repeat</keyword>
<dbReference type="PROSITE" id="PS01248">
    <property type="entry name" value="EGF_LAM_1"/>
    <property type="match status" value="1"/>
</dbReference>
<gene>
    <name evidence="13" type="primary">LOC113432292</name>
</gene>
<evidence type="ECO:0000256" key="7">
    <source>
        <dbReference type="ARBA" id="ARBA00023157"/>
    </source>
</evidence>
<dbReference type="PANTHER" id="PTHR10574">
    <property type="entry name" value="NETRIN/LAMININ-RELATED"/>
    <property type="match status" value="1"/>
</dbReference>
<dbReference type="InterPro" id="IPR056863">
    <property type="entry name" value="LMN_ATRN_NET-like_EGF"/>
</dbReference>
<keyword evidence="2" id="KW-0964">Secreted</keyword>
<evidence type="ECO:0000259" key="11">
    <source>
        <dbReference type="PROSITE" id="PS50027"/>
    </source>
</evidence>
<dbReference type="GO" id="GO:0009887">
    <property type="term" value="P:animal organ morphogenesis"/>
    <property type="evidence" value="ECO:0007669"/>
    <property type="project" value="TreeGrafter"/>
</dbReference>
<evidence type="ECO:0000256" key="4">
    <source>
        <dbReference type="ARBA" id="ARBA00022729"/>
    </source>
</evidence>
<comment type="caution">
    <text evidence="10">Lacks conserved residue(s) required for the propagation of feature annotation.</text>
</comment>
<dbReference type="GO" id="GO:0009888">
    <property type="term" value="P:tissue development"/>
    <property type="evidence" value="ECO:0007669"/>
    <property type="project" value="TreeGrafter"/>
</dbReference>
<evidence type="ECO:0000256" key="6">
    <source>
        <dbReference type="ARBA" id="ARBA00022869"/>
    </source>
</evidence>
<dbReference type="PROSITE" id="PS50027">
    <property type="entry name" value="EGF_LAM_2"/>
    <property type="match status" value="1"/>
</dbReference>
<evidence type="ECO:0000256" key="1">
    <source>
        <dbReference type="ARBA" id="ARBA00004302"/>
    </source>
</evidence>
<proteinExistence type="predicted"/>
<keyword evidence="6" id="KW-0084">Basement membrane</keyword>
<keyword evidence="3" id="KW-0272">Extracellular matrix</keyword>
<accession>A0A6J1WBE9</accession>
<dbReference type="Pfam" id="PF00053">
    <property type="entry name" value="EGF_laminin"/>
    <property type="match status" value="1"/>
</dbReference>
<keyword evidence="8" id="KW-0325">Glycoprotein</keyword>
<dbReference type="Pfam" id="PF24973">
    <property type="entry name" value="EGF_LMN_ATRN"/>
    <property type="match status" value="2"/>
</dbReference>
<dbReference type="GO" id="GO:0005604">
    <property type="term" value="C:basement membrane"/>
    <property type="evidence" value="ECO:0007669"/>
    <property type="project" value="UniProtKB-SubCell"/>
</dbReference>
<sequence length="192" mass="20091">MDVAVPHTTGLSPAPEVEDCTCPPGYRGPSCQDCDVGYTRTSSGLYLGTCEPCSCNRHATECDVETGECQGCQHHTEGLHCERCQPGFYGDAQHGTPRDCQPCPCHGPSSAIQESGTCFVDADGEPTCDSCAPGYIGRQCERCAPGYVGSPSLGQPCTGEFGGKVGDGGLAMPGMGEAAADRMKSELAWERK</sequence>
<evidence type="ECO:0000256" key="5">
    <source>
        <dbReference type="ARBA" id="ARBA00022737"/>
    </source>
</evidence>
<evidence type="ECO:0000256" key="3">
    <source>
        <dbReference type="ARBA" id="ARBA00022530"/>
    </source>
</evidence>
<feature type="disulfide bond" evidence="10">
    <location>
        <begin position="72"/>
        <end position="81"/>
    </location>
</feature>
<organism evidence="12 13">
    <name type="scientific">Notechis scutatus</name>
    <name type="common">mainland tiger snake</name>
    <dbReference type="NCBI Taxonomy" id="8663"/>
    <lineage>
        <taxon>Eukaryota</taxon>
        <taxon>Metazoa</taxon>
        <taxon>Chordata</taxon>
        <taxon>Craniata</taxon>
        <taxon>Vertebrata</taxon>
        <taxon>Euteleostomi</taxon>
        <taxon>Lepidosauria</taxon>
        <taxon>Squamata</taxon>
        <taxon>Bifurcata</taxon>
        <taxon>Unidentata</taxon>
        <taxon>Episquamata</taxon>
        <taxon>Toxicofera</taxon>
        <taxon>Serpentes</taxon>
        <taxon>Colubroidea</taxon>
        <taxon>Elapidae</taxon>
        <taxon>Hydrophiinae</taxon>
        <taxon>Notechis</taxon>
    </lineage>
</organism>
<name>A0A6J1WBE9_9SAUR</name>
<keyword evidence="4" id="KW-0732">Signal</keyword>